<keyword evidence="2 3" id="KW-0040">ANK repeat</keyword>
<dbReference type="Pfam" id="PF12796">
    <property type="entry name" value="Ank_2"/>
    <property type="match status" value="1"/>
</dbReference>
<evidence type="ECO:0000256" key="2">
    <source>
        <dbReference type="ARBA" id="ARBA00023043"/>
    </source>
</evidence>
<reference evidence="5" key="1">
    <citation type="submission" date="2023-08" db="EMBL/GenBank/DDBJ databases">
        <authorList>
            <person name="Chen Y."/>
            <person name="Shah S."/>
            <person name="Dougan E. K."/>
            <person name="Thang M."/>
            <person name="Chan C."/>
        </authorList>
    </citation>
    <scope>NUCLEOTIDE SEQUENCE</scope>
</reference>
<keyword evidence="1" id="KW-0677">Repeat</keyword>
<dbReference type="PANTHER" id="PTHR24173">
    <property type="entry name" value="ANKYRIN REPEAT CONTAINING"/>
    <property type="match status" value="1"/>
</dbReference>
<evidence type="ECO:0000256" key="1">
    <source>
        <dbReference type="ARBA" id="ARBA00022737"/>
    </source>
</evidence>
<dbReference type="SMART" id="SM00248">
    <property type="entry name" value="ANK"/>
    <property type="match status" value="2"/>
</dbReference>
<organism evidence="5 6">
    <name type="scientific">Effrenium voratum</name>
    <dbReference type="NCBI Taxonomy" id="2562239"/>
    <lineage>
        <taxon>Eukaryota</taxon>
        <taxon>Sar</taxon>
        <taxon>Alveolata</taxon>
        <taxon>Dinophyceae</taxon>
        <taxon>Suessiales</taxon>
        <taxon>Symbiodiniaceae</taxon>
        <taxon>Effrenium</taxon>
    </lineage>
</organism>
<dbReference type="EMBL" id="CAUJNA010000038">
    <property type="protein sequence ID" value="CAJ1370815.1"/>
    <property type="molecule type" value="Genomic_DNA"/>
</dbReference>
<dbReference type="InterPro" id="IPR036770">
    <property type="entry name" value="Ankyrin_rpt-contain_sf"/>
</dbReference>
<accession>A0AA36MJR1</accession>
<dbReference type="PROSITE" id="PS50088">
    <property type="entry name" value="ANK_REPEAT"/>
    <property type="match status" value="1"/>
</dbReference>
<feature type="region of interest" description="Disordered" evidence="4">
    <location>
        <begin position="504"/>
        <end position="531"/>
    </location>
</feature>
<gene>
    <name evidence="5" type="ORF">EVOR1521_LOCUS1298</name>
</gene>
<dbReference type="PANTHER" id="PTHR24173:SF74">
    <property type="entry name" value="ANKYRIN REPEAT DOMAIN-CONTAINING PROTEIN 16"/>
    <property type="match status" value="1"/>
</dbReference>
<feature type="compositionally biased region" description="Acidic residues" evidence="4">
    <location>
        <begin position="511"/>
        <end position="523"/>
    </location>
</feature>
<evidence type="ECO:0000256" key="4">
    <source>
        <dbReference type="SAM" id="MobiDB-lite"/>
    </source>
</evidence>
<dbReference type="Gene3D" id="1.25.40.20">
    <property type="entry name" value="Ankyrin repeat-containing domain"/>
    <property type="match status" value="1"/>
</dbReference>
<proteinExistence type="predicted"/>
<dbReference type="InterPro" id="IPR002110">
    <property type="entry name" value="Ankyrin_rpt"/>
</dbReference>
<dbReference type="AlphaFoldDB" id="A0AA36MJR1"/>
<keyword evidence="6" id="KW-1185">Reference proteome</keyword>
<evidence type="ECO:0000256" key="3">
    <source>
        <dbReference type="PROSITE-ProRule" id="PRU00023"/>
    </source>
</evidence>
<evidence type="ECO:0000313" key="6">
    <source>
        <dbReference type="Proteomes" id="UP001178507"/>
    </source>
</evidence>
<dbReference type="Proteomes" id="UP001178507">
    <property type="component" value="Unassembled WGS sequence"/>
</dbReference>
<protein>
    <submittedName>
        <fullName evidence="5">Uncharacterized protein</fullName>
    </submittedName>
</protein>
<dbReference type="SUPFAM" id="SSF48403">
    <property type="entry name" value="Ankyrin repeat"/>
    <property type="match status" value="1"/>
</dbReference>
<feature type="repeat" description="ANK" evidence="3">
    <location>
        <begin position="222"/>
        <end position="254"/>
    </location>
</feature>
<evidence type="ECO:0000313" key="5">
    <source>
        <dbReference type="EMBL" id="CAJ1370815.1"/>
    </source>
</evidence>
<name>A0AA36MJR1_9DINO</name>
<sequence>MSVAAPAQLWVSVLPGLQHCGGRFVLQKETANDKPLWKKADDEVWIYANKSGHWCFGGPDAKLHNFDYNRCYLYLKDAELPSSLCLWQAWNGARGCWAQTSLCVSEAPQPPPGQCQALAAGEVAQLRAWAERQRRKRDWWLPPAPPELPEQPQTEQMEQMEQRATSLAQLGIDLASPLFEERGQTLLMLGAEQGWLQLCRHLCTATSASRLAAYLNAQEDESGYTALFYAVRAGHAEVARLLLDAKASPNVETSRSRTTPLLLALQRREASLVQQLMACRADVPGKPEDLADTEEMRLLLTAPARNIRRRLVIYTSEDQIGIQWFETKGVMLVRSLRPEEKASQAGVRPGWVLLTVDGAAPKSAPVPPVELEFQRPLQLPDDFWQRHLAEMIDANRCTSMHIDANACLVPKSKGKGKGKEAEEAEAKRQRVEAWMECEPWEYKNENYEAYYRRQGICSEEEFLKMLESLRTGLPVAIRVNRLRLGAASLRERLEELAAFSGAPRLRVASEPEPDESDESEDLASSDASGDDMQCYAPQKLTWRAIGVRKESGCTVTFWQDALMEHGSGSTARCRCNTTLDQGELRSV</sequence>
<comment type="caution">
    <text evidence="5">The sequence shown here is derived from an EMBL/GenBank/DDBJ whole genome shotgun (WGS) entry which is preliminary data.</text>
</comment>
<dbReference type="PROSITE" id="PS50297">
    <property type="entry name" value="ANK_REP_REGION"/>
    <property type="match status" value="1"/>
</dbReference>